<evidence type="ECO:0000313" key="4">
    <source>
        <dbReference type="Proteomes" id="UP000565576"/>
    </source>
</evidence>
<keyword evidence="2" id="KW-0812">Transmembrane</keyword>
<reference evidence="3 4" key="1">
    <citation type="submission" date="2020-08" db="EMBL/GenBank/DDBJ databases">
        <title>Genomic Encyclopedia of Type Strains, Phase IV (KMG-V): Genome sequencing to study the core and pangenomes of soil and plant-associated prokaryotes.</title>
        <authorList>
            <person name="Whitman W."/>
        </authorList>
    </citation>
    <scope>NUCLEOTIDE SEQUENCE [LARGE SCALE GENOMIC DNA]</scope>
    <source>
        <strain evidence="3 4">SEMIA 4060</strain>
    </source>
</reference>
<dbReference type="Proteomes" id="UP000565576">
    <property type="component" value="Unassembled WGS sequence"/>
</dbReference>
<accession>A0A7X0ITP1</accession>
<protein>
    <submittedName>
        <fullName evidence="3">Uncharacterized protein</fullName>
    </submittedName>
</protein>
<gene>
    <name evidence="3" type="ORF">GGD46_004129</name>
</gene>
<evidence type="ECO:0000313" key="3">
    <source>
        <dbReference type="EMBL" id="MBB6486830.1"/>
    </source>
</evidence>
<dbReference type="EMBL" id="JACHBG010000010">
    <property type="protein sequence ID" value="MBB6486830.1"/>
    <property type="molecule type" value="Genomic_DNA"/>
</dbReference>
<evidence type="ECO:0000256" key="1">
    <source>
        <dbReference type="SAM" id="MobiDB-lite"/>
    </source>
</evidence>
<proteinExistence type="predicted"/>
<keyword evidence="2" id="KW-1133">Transmembrane helix</keyword>
<feature type="transmembrane region" description="Helical" evidence="2">
    <location>
        <begin position="106"/>
        <end position="126"/>
    </location>
</feature>
<organism evidence="3 4">
    <name type="scientific">Rhizobium lusitanum</name>
    <dbReference type="NCBI Taxonomy" id="293958"/>
    <lineage>
        <taxon>Bacteria</taxon>
        <taxon>Pseudomonadati</taxon>
        <taxon>Pseudomonadota</taxon>
        <taxon>Alphaproteobacteria</taxon>
        <taxon>Hyphomicrobiales</taxon>
        <taxon>Rhizobiaceae</taxon>
        <taxon>Rhizobium/Agrobacterium group</taxon>
        <taxon>Rhizobium</taxon>
    </lineage>
</organism>
<comment type="caution">
    <text evidence="3">The sequence shown here is derived from an EMBL/GenBank/DDBJ whole genome shotgun (WGS) entry which is preliminary data.</text>
</comment>
<dbReference type="RefSeq" id="WP_184707156.1">
    <property type="nucleotide sequence ID" value="NZ_JACHBG010000010.1"/>
</dbReference>
<name>A0A7X0ITP1_9HYPH</name>
<feature type="transmembrane region" description="Helical" evidence="2">
    <location>
        <begin position="59"/>
        <end position="78"/>
    </location>
</feature>
<sequence length="175" mass="19238">MEFLNRYIDLPLLRGGSAAMRMWHKQTGHSPQKLSPSWSLVVILVLMSASGLLLNGPVYVFAIGALIMLSVPSLRLLLPSRTERNYDMRSYQALAAAATRKREAEWAIRMTVLFTAIIFPFCVSAGDETAGLFLLGASLWFVLTAPVKMYLDAAEPPPPGSGSRQAWLRQAARSA</sequence>
<keyword evidence="2" id="KW-0472">Membrane</keyword>
<evidence type="ECO:0000256" key="2">
    <source>
        <dbReference type="SAM" id="Phobius"/>
    </source>
</evidence>
<dbReference type="AlphaFoldDB" id="A0A7X0ITP1"/>
<feature type="region of interest" description="Disordered" evidence="1">
    <location>
        <begin position="156"/>
        <end position="175"/>
    </location>
</feature>
<feature type="transmembrane region" description="Helical" evidence="2">
    <location>
        <begin position="34"/>
        <end position="53"/>
    </location>
</feature>
<feature type="transmembrane region" description="Helical" evidence="2">
    <location>
        <begin position="132"/>
        <end position="151"/>
    </location>
</feature>